<sequence>MTPAILFLEKQKASFDVLEYLHDPNNQSFASEASAKLGIAPETVFKTLVVEVDTHHFVVAIVPSDKQLSMKKLAKAASGKKAIMADAKKVESMSGYVLGGVSPFGQKKKLMTVLDISASNFDTIYVSGGRRGLELAISPNAIEKLLSASVQDIAA</sequence>
<dbReference type="GO" id="GO:0016829">
    <property type="term" value="F:lyase activity"/>
    <property type="evidence" value="ECO:0007669"/>
    <property type="project" value="UniProtKB-KW"/>
</dbReference>
<dbReference type="InterPro" id="IPR036754">
    <property type="entry name" value="YbaK/aa-tRNA-synt-asso_dom_sf"/>
</dbReference>
<dbReference type="CDD" id="cd00002">
    <property type="entry name" value="YbaK_deacylase"/>
    <property type="match status" value="1"/>
</dbReference>
<dbReference type="EC" id="4.2.-.-" evidence="4"/>
<dbReference type="AlphaFoldDB" id="G4QMI0"/>
<dbReference type="eggNOG" id="COG2606">
    <property type="taxonomic scope" value="Bacteria"/>
</dbReference>
<accession>G4QMI0</accession>
<protein>
    <recommendedName>
        <fullName evidence="4">Cys-tRNA(Pro)/Cys-tRNA(Cys) deacylase</fullName>
        <ecNumber evidence="4">4.2.-.-</ecNumber>
    </recommendedName>
</protein>
<evidence type="ECO:0000256" key="3">
    <source>
        <dbReference type="ARBA" id="ARBA00023239"/>
    </source>
</evidence>
<keyword evidence="3 4" id="KW-0456">Lyase</keyword>
<dbReference type="NCBIfam" id="TIGR00011">
    <property type="entry name" value="YbaK_EbsC"/>
    <property type="match status" value="1"/>
</dbReference>
<evidence type="ECO:0000313" key="6">
    <source>
        <dbReference type="EMBL" id="AEP30932.1"/>
    </source>
</evidence>
<dbReference type="PIRSF" id="PIRSF006181">
    <property type="entry name" value="EbsC_YbaK"/>
    <property type="match status" value="1"/>
</dbReference>
<evidence type="ECO:0000256" key="4">
    <source>
        <dbReference type="PIRNR" id="PIRNR006181"/>
    </source>
</evidence>
<dbReference type="STRING" id="1085623.GNIT_2835"/>
<evidence type="ECO:0000313" key="7">
    <source>
        <dbReference type="Proteomes" id="UP000009282"/>
    </source>
</evidence>
<dbReference type="Gene3D" id="3.90.960.10">
    <property type="entry name" value="YbaK/aminoacyl-tRNA synthetase-associated domain"/>
    <property type="match status" value="1"/>
</dbReference>
<organism evidence="6 7">
    <name type="scientific">Glaciecola nitratireducens (strain JCM 12485 / KCTC 12276 / FR1064)</name>
    <dbReference type="NCBI Taxonomy" id="1085623"/>
    <lineage>
        <taxon>Bacteria</taxon>
        <taxon>Pseudomonadati</taxon>
        <taxon>Pseudomonadota</taxon>
        <taxon>Gammaproteobacteria</taxon>
        <taxon>Alteromonadales</taxon>
        <taxon>Alteromonadaceae</taxon>
        <taxon>Brumicola</taxon>
    </lineage>
</organism>
<dbReference type="KEGG" id="gni:GNIT_2835"/>
<dbReference type="Proteomes" id="UP000009282">
    <property type="component" value="Chromosome"/>
</dbReference>
<dbReference type="HOGENOM" id="CLU_094875_1_1_6"/>
<keyword evidence="7" id="KW-1185">Reference proteome</keyword>
<keyword evidence="2 4" id="KW-0648">Protein biosynthesis</keyword>
<proteinExistence type="inferred from homology"/>
<dbReference type="OrthoDB" id="9809296at2"/>
<gene>
    <name evidence="6" type="ordered locus">GNIT_2835</name>
</gene>
<dbReference type="GO" id="GO:0002161">
    <property type="term" value="F:aminoacyl-tRNA deacylase activity"/>
    <property type="evidence" value="ECO:0007669"/>
    <property type="project" value="InterPro"/>
</dbReference>
<evidence type="ECO:0000256" key="2">
    <source>
        <dbReference type="ARBA" id="ARBA00022917"/>
    </source>
</evidence>
<dbReference type="InterPro" id="IPR007214">
    <property type="entry name" value="YbaK/aa-tRNA-synth-assoc-dom"/>
</dbReference>
<evidence type="ECO:0000256" key="1">
    <source>
        <dbReference type="ARBA" id="ARBA00009798"/>
    </source>
</evidence>
<dbReference type="InterPro" id="IPR004369">
    <property type="entry name" value="Prolyl-tRNA_editing_YbaK/EbsC"/>
</dbReference>
<dbReference type="RefSeq" id="WP_014109805.1">
    <property type="nucleotide sequence ID" value="NC_016041.1"/>
</dbReference>
<dbReference type="EMBL" id="CP003060">
    <property type="protein sequence ID" value="AEP30932.1"/>
    <property type="molecule type" value="Genomic_DNA"/>
</dbReference>
<dbReference type="PANTHER" id="PTHR30411:SF0">
    <property type="entry name" value="CYS-TRNA(PRO)_CYS-TRNA(CYS) DEACYLASE YBAK"/>
    <property type="match status" value="1"/>
</dbReference>
<dbReference type="PANTHER" id="PTHR30411">
    <property type="entry name" value="CYTOPLASMIC PROTEIN"/>
    <property type="match status" value="1"/>
</dbReference>
<evidence type="ECO:0000259" key="5">
    <source>
        <dbReference type="Pfam" id="PF04073"/>
    </source>
</evidence>
<comment type="similarity">
    <text evidence="1 4">Belongs to the prolyl-tRNA editing family. YbaK/EbsC subfamily.</text>
</comment>
<reference evidence="6 7" key="1">
    <citation type="journal article" date="2011" name="J. Bacteriol.">
        <title>Complete genome sequence of seawater bacterium Glaciecola nitratireducens FR1064T.</title>
        <authorList>
            <person name="Bian F."/>
            <person name="Qin Q.L."/>
            <person name="Xie B.B."/>
            <person name="Shu Y.L."/>
            <person name="Zhang X.Y."/>
            <person name="Yu Y."/>
            <person name="Chen B."/>
            <person name="Chen X.L."/>
            <person name="Zhou B.C."/>
            <person name="Zhang Y.Z."/>
        </authorList>
    </citation>
    <scope>NUCLEOTIDE SEQUENCE [LARGE SCALE GENOMIC DNA]</scope>
    <source>
        <strain evidence="7">JCM 12485 / KCTC 12276 / FR1064</strain>
    </source>
</reference>
<dbReference type="SUPFAM" id="SSF55826">
    <property type="entry name" value="YbaK/ProRS associated domain"/>
    <property type="match status" value="1"/>
</dbReference>
<name>G4QMI0_GLANF</name>
<feature type="domain" description="YbaK/aminoacyl-tRNA synthetase-associated" evidence="5">
    <location>
        <begin position="30"/>
        <end position="144"/>
    </location>
</feature>
<dbReference type="GO" id="GO:0006412">
    <property type="term" value="P:translation"/>
    <property type="evidence" value="ECO:0007669"/>
    <property type="project" value="UniProtKB-KW"/>
</dbReference>
<dbReference type="Pfam" id="PF04073">
    <property type="entry name" value="tRNA_edit"/>
    <property type="match status" value="1"/>
</dbReference>